<dbReference type="SMART" id="SM01043">
    <property type="entry name" value="BTAD"/>
    <property type="match status" value="1"/>
</dbReference>
<dbReference type="SMART" id="SM00530">
    <property type="entry name" value="HTH_XRE"/>
    <property type="match status" value="1"/>
</dbReference>
<keyword evidence="4" id="KW-0804">Transcription</keyword>
<accession>A0ABN2DB40</accession>
<dbReference type="CDD" id="cd00093">
    <property type="entry name" value="HTH_XRE"/>
    <property type="match status" value="1"/>
</dbReference>
<reference evidence="10 11" key="1">
    <citation type="journal article" date="2019" name="Int. J. Syst. Evol. Microbiol.">
        <title>The Global Catalogue of Microorganisms (GCM) 10K type strain sequencing project: providing services to taxonomists for standard genome sequencing and annotation.</title>
        <authorList>
            <consortium name="The Broad Institute Genomics Platform"/>
            <consortium name="The Broad Institute Genome Sequencing Center for Infectious Disease"/>
            <person name="Wu L."/>
            <person name="Ma J."/>
        </authorList>
    </citation>
    <scope>NUCLEOTIDE SEQUENCE [LARGE SCALE GENOMIC DNA]</scope>
    <source>
        <strain evidence="10 11">JCM 15933</strain>
    </source>
</reference>
<dbReference type="InterPro" id="IPR016032">
    <property type="entry name" value="Sig_transdc_resp-reg_C-effctor"/>
</dbReference>
<dbReference type="SMART" id="SM00862">
    <property type="entry name" value="Trans_reg_C"/>
    <property type="match status" value="1"/>
</dbReference>
<dbReference type="InterPro" id="IPR005158">
    <property type="entry name" value="BTAD"/>
</dbReference>
<feature type="region of interest" description="Disordered" evidence="7">
    <location>
        <begin position="1032"/>
        <end position="1059"/>
    </location>
</feature>
<keyword evidence="2" id="KW-0805">Transcription regulation</keyword>
<dbReference type="SUPFAM" id="SSF52540">
    <property type="entry name" value="P-loop containing nucleoside triphosphate hydrolases"/>
    <property type="match status" value="1"/>
</dbReference>
<dbReference type="SUPFAM" id="SSF46894">
    <property type="entry name" value="C-terminal effector domain of the bipartite response regulators"/>
    <property type="match status" value="1"/>
</dbReference>
<evidence type="ECO:0000256" key="1">
    <source>
        <dbReference type="ARBA" id="ARBA00005820"/>
    </source>
</evidence>
<evidence type="ECO:0000313" key="11">
    <source>
        <dbReference type="Proteomes" id="UP001501470"/>
    </source>
</evidence>
<evidence type="ECO:0000259" key="8">
    <source>
        <dbReference type="PROSITE" id="PS50943"/>
    </source>
</evidence>
<feature type="DNA-binding region" description="OmpR/PhoB-type" evidence="6">
    <location>
        <begin position="95"/>
        <end position="204"/>
    </location>
</feature>
<protein>
    <submittedName>
        <fullName evidence="10">BTAD domain-containing putative transcriptional regulator</fullName>
    </submittedName>
</protein>
<dbReference type="SUPFAM" id="SSF48452">
    <property type="entry name" value="TPR-like"/>
    <property type="match status" value="2"/>
</dbReference>
<feature type="domain" description="OmpR/PhoB-type" evidence="9">
    <location>
        <begin position="95"/>
        <end position="204"/>
    </location>
</feature>
<dbReference type="PROSITE" id="PS51755">
    <property type="entry name" value="OMPR_PHOB"/>
    <property type="match status" value="1"/>
</dbReference>
<dbReference type="InterPro" id="IPR051677">
    <property type="entry name" value="AfsR-DnrI-RedD_regulator"/>
</dbReference>
<gene>
    <name evidence="10" type="ORF">GCM10009827_113170</name>
</gene>
<dbReference type="Proteomes" id="UP001501470">
    <property type="component" value="Unassembled WGS sequence"/>
</dbReference>
<dbReference type="InterPro" id="IPR027417">
    <property type="entry name" value="P-loop_NTPase"/>
</dbReference>
<dbReference type="CDD" id="cd15831">
    <property type="entry name" value="BTAD"/>
    <property type="match status" value="1"/>
</dbReference>
<evidence type="ECO:0000256" key="6">
    <source>
        <dbReference type="PROSITE-ProRule" id="PRU01091"/>
    </source>
</evidence>
<evidence type="ECO:0000256" key="5">
    <source>
        <dbReference type="PROSITE-ProRule" id="PRU00339"/>
    </source>
</evidence>
<evidence type="ECO:0000256" key="4">
    <source>
        <dbReference type="ARBA" id="ARBA00023163"/>
    </source>
</evidence>
<dbReference type="InterPro" id="IPR001867">
    <property type="entry name" value="OmpR/PhoB-type_DNA-bd"/>
</dbReference>
<name>A0ABN2DB40_9ACTN</name>
<evidence type="ECO:0000313" key="10">
    <source>
        <dbReference type="EMBL" id="GAA1572531.1"/>
    </source>
</evidence>
<keyword evidence="3 6" id="KW-0238">DNA-binding</keyword>
<dbReference type="PRINTS" id="PR00364">
    <property type="entry name" value="DISEASERSIST"/>
</dbReference>
<dbReference type="InterPro" id="IPR011990">
    <property type="entry name" value="TPR-like_helical_dom_sf"/>
</dbReference>
<keyword evidence="5" id="KW-0802">TPR repeat</keyword>
<dbReference type="InterPro" id="IPR019734">
    <property type="entry name" value="TPR_rpt"/>
</dbReference>
<evidence type="ECO:0000259" key="9">
    <source>
        <dbReference type="PROSITE" id="PS51755"/>
    </source>
</evidence>
<dbReference type="Pfam" id="PF00486">
    <property type="entry name" value="Trans_reg_C"/>
    <property type="match status" value="1"/>
</dbReference>
<evidence type="ECO:0000256" key="2">
    <source>
        <dbReference type="ARBA" id="ARBA00023015"/>
    </source>
</evidence>
<dbReference type="PANTHER" id="PTHR35807:SF1">
    <property type="entry name" value="TRANSCRIPTIONAL REGULATOR REDD"/>
    <property type="match status" value="1"/>
</dbReference>
<dbReference type="PROSITE" id="PS50005">
    <property type="entry name" value="TPR"/>
    <property type="match status" value="1"/>
</dbReference>
<dbReference type="InterPro" id="IPR001387">
    <property type="entry name" value="Cro/C1-type_HTH"/>
</dbReference>
<dbReference type="InterPro" id="IPR036388">
    <property type="entry name" value="WH-like_DNA-bd_sf"/>
</dbReference>
<dbReference type="SMART" id="SM00028">
    <property type="entry name" value="TPR"/>
    <property type="match status" value="5"/>
</dbReference>
<dbReference type="EMBL" id="BAAAQD010000048">
    <property type="protein sequence ID" value="GAA1572531.1"/>
    <property type="molecule type" value="Genomic_DNA"/>
</dbReference>
<dbReference type="PANTHER" id="PTHR35807">
    <property type="entry name" value="TRANSCRIPTIONAL REGULATOR REDD-RELATED"/>
    <property type="match status" value="1"/>
</dbReference>
<evidence type="ECO:0000256" key="3">
    <source>
        <dbReference type="ARBA" id="ARBA00023125"/>
    </source>
</evidence>
<evidence type="ECO:0000256" key="7">
    <source>
        <dbReference type="SAM" id="MobiDB-lite"/>
    </source>
</evidence>
<dbReference type="Gene3D" id="1.25.40.10">
    <property type="entry name" value="Tetratricopeptide repeat domain"/>
    <property type="match status" value="2"/>
</dbReference>
<keyword evidence="11" id="KW-1185">Reference proteome</keyword>
<dbReference type="Gene3D" id="1.10.10.10">
    <property type="entry name" value="Winged helix-like DNA-binding domain superfamily/Winged helix DNA-binding domain"/>
    <property type="match status" value="1"/>
</dbReference>
<dbReference type="SUPFAM" id="SSF47413">
    <property type="entry name" value="lambda repressor-like DNA-binding domains"/>
    <property type="match status" value="1"/>
</dbReference>
<dbReference type="InterPro" id="IPR010982">
    <property type="entry name" value="Lambda_DNA-bd_dom_sf"/>
</dbReference>
<proteinExistence type="inferred from homology"/>
<comment type="caution">
    <text evidence="10">The sequence shown here is derived from an EMBL/GenBank/DDBJ whole genome shotgun (WGS) entry which is preliminary data.</text>
</comment>
<dbReference type="Pfam" id="PF13424">
    <property type="entry name" value="TPR_12"/>
    <property type="match status" value="2"/>
</dbReference>
<dbReference type="Gene3D" id="3.40.50.300">
    <property type="entry name" value="P-loop containing nucleotide triphosphate hydrolases"/>
    <property type="match status" value="1"/>
</dbReference>
<feature type="repeat" description="TPR" evidence="5">
    <location>
        <begin position="898"/>
        <end position="931"/>
    </location>
</feature>
<comment type="similarity">
    <text evidence="1">Belongs to the AfsR/DnrI/RedD regulatory family.</text>
</comment>
<dbReference type="PROSITE" id="PS50943">
    <property type="entry name" value="HTH_CROC1"/>
    <property type="match status" value="1"/>
</dbReference>
<feature type="domain" description="HTH cro/C1-type" evidence="8">
    <location>
        <begin position="37"/>
        <end position="82"/>
    </location>
</feature>
<sequence>MSIYERSMADDQAAPDLPGMLHQLRRREARRRGGAELTYRDLAAATGWSLGIVAQYFSGKSLPPVDRFDVLVRLLGASPAEQGVLAAARDRAEDHRRRATGPVRVQEPARRAEVRLLGPLEVAGPKGSTALSGARQRALVGVLALAAGRVVTQIRLLDALWAEAPPRTAVATLYSHVARVRQSLDACGLPGVLLTRGPGYLLAVRPDDVDAHRFERWAAEARRALAAGQVTEAASRLRLALALWRGEALADADPVGWVSAEMGRLHELRLSAQEDLWDACLRLGEHAAAVDELEKALVTHPVRERLVELSMLAMYRCGRHTDAIEAYQRLRGRLAERLGVEPGPRVAALYASVLRRSPVLDLEVPQPGVTTPAQLPPRVGHFVGRTAELSALDGLLGGPSQVGVVCGPAGMGKTALAVQWAHRAAGRFRDGQLFLDLRGHDPATATPAAEALALLLLGLDVPAAQIPADPAALLGLYRSVLHHRQVLILLDNAATAAQVTSLVPPSAGSRLLVTSRHQLTGLTMDHAVTLVDLDVLAAGEALALLGRVIGTERVAREPGPAAALVELCGQMPLALRIAAAKLTVHPPRPIAELVAALAGADRLATLAVPGDSRSVRTVFTSAYEALSPPAARVFRRLGRHPGATFTAALASAVAGVREPEARQALGELLGAHLIADTGGDRFRFHDLIRLYAAERAGPDDAAAADRRIVEWYLVAADAANRVCDPARDRAGAVAAEPPVEVPFPLDRGHALAFLDAERANLLPVVRHAAEHGHNRATWQLAYLLTGFHMLRGCWPEQLETYRQGLAAAGRADDLAAQALLRGLLGMALNTAGRHEEALEHLPAALALLRAVGYRRNEGLALNNIAVAHCELGRLDAAAGAFGQALDLHRTDGHLPGVALALNNLGHVYTRMGEPDLAREHLCRALALAREIGDAPMEALTLTSLGEIHLAAADHEGALEQFTASLAIRRRIGARGVEAETLRFIGLAHLGRGDRAAAATSFRRALALARELADRHLESVVLAHLRTVDGDHGLRVDDDASRDSDDPHREPAARGAGRAR</sequence>
<feature type="compositionally biased region" description="Basic and acidic residues" evidence="7">
    <location>
        <begin position="1032"/>
        <end position="1051"/>
    </location>
</feature>
<organism evidence="10 11">
    <name type="scientific">Dactylosporangium maewongense</name>
    <dbReference type="NCBI Taxonomy" id="634393"/>
    <lineage>
        <taxon>Bacteria</taxon>
        <taxon>Bacillati</taxon>
        <taxon>Actinomycetota</taxon>
        <taxon>Actinomycetes</taxon>
        <taxon>Micromonosporales</taxon>
        <taxon>Micromonosporaceae</taxon>
        <taxon>Dactylosporangium</taxon>
    </lineage>
</organism>
<dbReference type="Pfam" id="PF03704">
    <property type="entry name" value="BTAD"/>
    <property type="match status" value="1"/>
</dbReference>